<name>A0A0A9DWY3_ARUDO</name>
<protein>
    <submittedName>
        <fullName evidence="1">Uncharacterized protein</fullName>
    </submittedName>
</protein>
<dbReference type="AlphaFoldDB" id="A0A0A9DWY3"/>
<sequence>MSSYMVRHLLKLMNRMIP</sequence>
<organism evidence="1">
    <name type="scientific">Arundo donax</name>
    <name type="common">Giant reed</name>
    <name type="synonym">Donax arundinaceus</name>
    <dbReference type="NCBI Taxonomy" id="35708"/>
    <lineage>
        <taxon>Eukaryota</taxon>
        <taxon>Viridiplantae</taxon>
        <taxon>Streptophyta</taxon>
        <taxon>Embryophyta</taxon>
        <taxon>Tracheophyta</taxon>
        <taxon>Spermatophyta</taxon>
        <taxon>Magnoliopsida</taxon>
        <taxon>Liliopsida</taxon>
        <taxon>Poales</taxon>
        <taxon>Poaceae</taxon>
        <taxon>PACMAD clade</taxon>
        <taxon>Arundinoideae</taxon>
        <taxon>Arundineae</taxon>
        <taxon>Arundo</taxon>
    </lineage>
</organism>
<reference evidence="1" key="1">
    <citation type="submission" date="2014-09" db="EMBL/GenBank/DDBJ databases">
        <authorList>
            <person name="Magalhaes I.L.F."/>
            <person name="Oliveira U."/>
            <person name="Santos F.R."/>
            <person name="Vidigal T.H.D.A."/>
            <person name="Brescovit A.D."/>
            <person name="Santos A.J."/>
        </authorList>
    </citation>
    <scope>NUCLEOTIDE SEQUENCE</scope>
    <source>
        <tissue evidence="1">Shoot tissue taken approximately 20 cm above the soil surface</tissue>
    </source>
</reference>
<accession>A0A0A9DWY3</accession>
<reference evidence="1" key="2">
    <citation type="journal article" date="2015" name="Data Brief">
        <title>Shoot transcriptome of the giant reed, Arundo donax.</title>
        <authorList>
            <person name="Barrero R.A."/>
            <person name="Guerrero F.D."/>
            <person name="Moolhuijzen P."/>
            <person name="Goolsby J.A."/>
            <person name="Tidwell J."/>
            <person name="Bellgard S.E."/>
            <person name="Bellgard M.I."/>
        </authorList>
    </citation>
    <scope>NUCLEOTIDE SEQUENCE</scope>
    <source>
        <tissue evidence="1">Shoot tissue taken approximately 20 cm above the soil surface</tissue>
    </source>
</reference>
<dbReference type="EMBL" id="GBRH01205579">
    <property type="protein sequence ID" value="JAD92316.1"/>
    <property type="molecule type" value="Transcribed_RNA"/>
</dbReference>
<proteinExistence type="predicted"/>
<evidence type="ECO:0000313" key="1">
    <source>
        <dbReference type="EMBL" id="JAD92316.1"/>
    </source>
</evidence>